<sequence length="275" mass="30028">MRITITGDVADFERRAKAFLRRDPLRYTVLATIIANRTGGLDNSPDAYFLTAYDGDTLRGVVTRVGGREIYVSELPTDGFDPAVRALAEVVPGAGGVEGADGIASRFAARWSAVVGVPHRVSFVNVLYRLDALESPDVAGTPRRATESDRDVCVDWTRAMRVEAGIPDIGWDAVAMRRRIAAGRWWLWERDGEPVSLAAHQIPAYGVARVGPVYTPPAERGNGYASAVSAHVSHTLRTRGLAVCLFADKANPTSNKIYRDIGFRPVGEFPHYVFD</sequence>
<comment type="caution">
    <text evidence="2">The sequence shown here is derived from an EMBL/GenBank/DDBJ whole genome shotgun (WGS) entry which is preliminary data.</text>
</comment>
<dbReference type="AlphaFoldDB" id="A0A931N1B7"/>
<dbReference type="EMBL" id="JADMLG010000002">
    <property type="protein sequence ID" value="MBH0775819.1"/>
    <property type="molecule type" value="Genomic_DNA"/>
</dbReference>
<dbReference type="InterPro" id="IPR013653">
    <property type="entry name" value="GCN5-like_dom"/>
</dbReference>
<dbReference type="InterPro" id="IPR016181">
    <property type="entry name" value="Acyl_CoA_acyltransferase"/>
</dbReference>
<feature type="domain" description="N-acetyltransferase" evidence="1">
    <location>
        <begin position="140"/>
        <end position="275"/>
    </location>
</feature>
<dbReference type="Gene3D" id="3.40.630.30">
    <property type="match status" value="1"/>
</dbReference>
<accession>A0A931N1B7</accession>
<dbReference type="RefSeq" id="WP_196148141.1">
    <property type="nucleotide sequence ID" value="NZ_JADMLG010000002.1"/>
</dbReference>
<dbReference type="Proteomes" id="UP000655751">
    <property type="component" value="Unassembled WGS sequence"/>
</dbReference>
<gene>
    <name evidence="2" type="ORF">IT779_05915</name>
</gene>
<evidence type="ECO:0000259" key="1">
    <source>
        <dbReference type="PROSITE" id="PS51186"/>
    </source>
</evidence>
<dbReference type="PROSITE" id="PS51186">
    <property type="entry name" value="GNAT"/>
    <property type="match status" value="1"/>
</dbReference>
<keyword evidence="3" id="KW-1185">Reference proteome</keyword>
<name>A0A931N1B7_9NOCA</name>
<evidence type="ECO:0000313" key="3">
    <source>
        <dbReference type="Proteomes" id="UP000655751"/>
    </source>
</evidence>
<evidence type="ECO:0000313" key="2">
    <source>
        <dbReference type="EMBL" id="MBH0775819.1"/>
    </source>
</evidence>
<dbReference type="GO" id="GO:0016747">
    <property type="term" value="F:acyltransferase activity, transferring groups other than amino-acyl groups"/>
    <property type="evidence" value="ECO:0007669"/>
    <property type="project" value="InterPro"/>
</dbReference>
<dbReference type="InterPro" id="IPR000182">
    <property type="entry name" value="GNAT_dom"/>
</dbReference>
<organism evidence="2 3">
    <name type="scientific">Nocardia bovistercoris</name>
    <dbReference type="NCBI Taxonomy" id="2785916"/>
    <lineage>
        <taxon>Bacteria</taxon>
        <taxon>Bacillati</taxon>
        <taxon>Actinomycetota</taxon>
        <taxon>Actinomycetes</taxon>
        <taxon>Mycobacteriales</taxon>
        <taxon>Nocardiaceae</taxon>
        <taxon>Nocardia</taxon>
    </lineage>
</organism>
<proteinExistence type="predicted"/>
<protein>
    <submittedName>
        <fullName evidence="2">GNAT family N-acetyltransferase</fullName>
    </submittedName>
</protein>
<reference evidence="2" key="1">
    <citation type="submission" date="2020-11" db="EMBL/GenBank/DDBJ databases">
        <title>Nocardia NEAU-351.nov., a novel actinomycete isolated from the cow dung.</title>
        <authorList>
            <person name="Zhang X."/>
        </authorList>
    </citation>
    <scope>NUCLEOTIDE SEQUENCE</scope>
    <source>
        <strain evidence="2">NEAU-351</strain>
    </source>
</reference>
<dbReference type="Pfam" id="PF08445">
    <property type="entry name" value="FR47"/>
    <property type="match status" value="1"/>
</dbReference>
<dbReference type="SUPFAM" id="SSF55729">
    <property type="entry name" value="Acyl-CoA N-acyltransferases (Nat)"/>
    <property type="match status" value="1"/>
</dbReference>